<proteinExistence type="predicted"/>
<accession>A0ABM0JKF5</accession>
<reference evidence="6 7" key="1">
    <citation type="submission" date="2025-05" db="UniProtKB">
        <authorList>
            <consortium name="RefSeq"/>
        </authorList>
    </citation>
    <scope>IDENTIFICATION</scope>
</reference>
<dbReference type="InterPro" id="IPR036036">
    <property type="entry name" value="SOCS_box-like_dom_sf"/>
</dbReference>
<evidence type="ECO:0000313" key="7">
    <source>
        <dbReference type="RefSeq" id="XP_005095815.1"/>
    </source>
</evidence>
<dbReference type="RefSeq" id="XP_005095815.1">
    <property type="nucleotide sequence ID" value="XM_005095758.3"/>
</dbReference>
<dbReference type="PROSITE" id="PS50225">
    <property type="entry name" value="SOCS"/>
    <property type="match status" value="1"/>
</dbReference>
<dbReference type="GeneID" id="101851116"/>
<dbReference type="RefSeq" id="XP_005095817.1">
    <property type="nucleotide sequence ID" value="XM_005095760.3"/>
</dbReference>
<dbReference type="RefSeq" id="XP_005095816.1">
    <property type="nucleotide sequence ID" value="XM_005095759.3"/>
</dbReference>
<feature type="repeat" description="ANK" evidence="3">
    <location>
        <begin position="240"/>
        <end position="274"/>
    </location>
</feature>
<evidence type="ECO:0000313" key="8">
    <source>
        <dbReference type="RefSeq" id="XP_005095816.1"/>
    </source>
</evidence>
<dbReference type="Gene3D" id="1.10.750.20">
    <property type="entry name" value="SOCS box"/>
    <property type="match status" value="1"/>
</dbReference>
<keyword evidence="1" id="KW-0677">Repeat</keyword>
<keyword evidence="5" id="KW-1185">Reference proteome</keyword>
<dbReference type="RefSeq" id="XP_005095818.1">
    <property type="nucleotide sequence ID" value="XM_005095761.3"/>
</dbReference>
<evidence type="ECO:0000259" key="4">
    <source>
        <dbReference type="PROSITE" id="PS50225"/>
    </source>
</evidence>
<evidence type="ECO:0000313" key="13">
    <source>
        <dbReference type="RefSeq" id="XP_005095821.1"/>
    </source>
</evidence>
<dbReference type="CDD" id="cd03587">
    <property type="entry name" value="SOCS"/>
    <property type="match status" value="1"/>
</dbReference>
<evidence type="ECO:0000256" key="2">
    <source>
        <dbReference type="ARBA" id="ARBA00023043"/>
    </source>
</evidence>
<dbReference type="SUPFAM" id="SSF48403">
    <property type="entry name" value="Ankyrin repeat"/>
    <property type="match status" value="1"/>
</dbReference>
<evidence type="ECO:0000313" key="12">
    <source>
        <dbReference type="RefSeq" id="XP_005095820.1"/>
    </source>
</evidence>
<keyword evidence="2 3" id="KW-0040">ANK repeat</keyword>
<evidence type="ECO:0000313" key="9">
    <source>
        <dbReference type="RefSeq" id="XP_005095817.1"/>
    </source>
</evidence>
<dbReference type="Proteomes" id="UP000694888">
    <property type="component" value="Unplaced"/>
</dbReference>
<dbReference type="Pfam" id="PF07525">
    <property type="entry name" value="SOCS_box"/>
    <property type="match status" value="1"/>
</dbReference>
<dbReference type="InterPro" id="IPR001496">
    <property type="entry name" value="SOCS_box"/>
</dbReference>
<dbReference type="InterPro" id="IPR036770">
    <property type="entry name" value="Ankyrin_rpt-contain_sf"/>
</dbReference>
<feature type="repeat" description="ANK" evidence="3">
    <location>
        <begin position="118"/>
        <end position="150"/>
    </location>
</feature>
<evidence type="ECO:0000256" key="3">
    <source>
        <dbReference type="PROSITE-ProRule" id="PRU00023"/>
    </source>
</evidence>
<evidence type="ECO:0000313" key="5">
    <source>
        <dbReference type="Proteomes" id="UP000694888"/>
    </source>
</evidence>
<dbReference type="PROSITE" id="PS50088">
    <property type="entry name" value="ANK_REPEAT"/>
    <property type="match status" value="3"/>
</dbReference>
<evidence type="ECO:0000313" key="11">
    <source>
        <dbReference type="RefSeq" id="XP_005095819.1"/>
    </source>
</evidence>
<evidence type="ECO:0000313" key="10">
    <source>
        <dbReference type="RefSeq" id="XP_005095818.1"/>
    </source>
</evidence>
<dbReference type="RefSeq" id="XP_005095820.1">
    <property type="nucleotide sequence ID" value="XM_005095763.3"/>
</dbReference>
<dbReference type="Gene3D" id="1.25.40.20">
    <property type="entry name" value="Ankyrin repeat-containing domain"/>
    <property type="match status" value="2"/>
</dbReference>
<dbReference type="SMART" id="SM00969">
    <property type="entry name" value="SOCS_box"/>
    <property type="match status" value="1"/>
</dbReference>
<dbReference type="SUPFAM" id="SSF158235">
    <property type="entry name" value="SOCS box-like"/>
    <property type="match status" value="1"/>
</dbReference>
<dbReference type="RefSeq" id="XP_005095814.1">
    <property type="nucleotide sequence ID" value="XM_005095757.3"/>
</dbReference>
<evidence type="ECO:0000256" key="1">
    <source>
        <dbReference type="ARBA" id="ARBA00022737"/>
    </source>
</evidence>
<dbReference type="PANTHER" id="PTHR24134:SF9">
    <property type="entry name" value="ANKYRIN REPEAT AND SOCS BOX PROTEIN 8"/>
    <property type="match status" value="1"/>
</dbReference>
<dbReference type="Pfam" id="PF12796">
    <property type="entry name" value="Ank_2"/>
    <property type="match status" value="2"/>
</dbReference>
<dbReference type="RefSeq" id="XP_005095819.1">
    <property type="nucleotide sequence ID" value="XM_005095762.3"/>
</dbReference>
<dbReference type="PROSITE" id="PS50297">
    <property type="entry name" value="ANK_REP_REGION"/>
    <property type="match status" value="2"/>
</dbReference>
<dbReference type="PANTHER" id="PTHR24134">
    <property type="entry name" value="ANKYRIN REPEAT-CONTAINING PROTEIN DDB_G0279043"/>
    <property type="match status" value="1"/>
</dbReference>
<dbReference type="InterPro" id="IPR002110">
    <property type="entry name" value="Ankyrin_rpt"/>
</dbReference>
<feature type="domain" description="SOCS box" evidence="4">
    <location>
        <begin position="379"/>
        <end position="421"/>
    </location>
</feature>
<feature type="repeat" description="ANK" evidence="3">
    <location>
        <begin position="80"/>
        <end position="117"/>
    </location>
</feature>
<sequence length="422" mass="45974">MSLPDPDMAMVDSSSLSDHINAMDLGAMDLDDILANKPVIGTLEHDPRMSKLSLACQMADRPQVISLLEQGVDVNAGSTDGMTAMHHLCCSDDFPYVRGLILEQLFAHGANINAVDDSGCSPILLACLNDQVSLVNILIKAGCDVNVSNNYGDTPFSIACRLASEGWYFWNTDIMNGENGVGSCGQDDGFPPVLICKVLLKAGACPTQATLLPAAVLFSTMSLVKEFLDLGMDVNRMDQNRRTPLGCAACTSHIPASMMKLLLENGADANEARGGKKSKPIISAYVHNSVEKIRLLLSYRATVSDEEMSELVSLSLSKGFLENPEIIQEDNPELLAWKLLVKAGSRPKLPLLSIKLKRISLCSSYPRVRPLLHKLLFPVLSLSDWCRIAIRSQLPPSVDDNVDLLPLPNKLKSFLKFSEFSE</sequence>
<organism evidence="5 6">
    <name type="scientific">Aplysia californica</name>
    <name type="common">California sea hare</name>
    <dbReference type="NCBI Taxonomy" id="6500"/>
    <lineage>
        <taxon>Eukaryota</taxon>
        <taxon>Metazoa</taxon>
        <taxon>Spiralia</taxon>
        <taxon>Lophotrochozoa</taxon>
        <taxon>Mollusca</taxon>
        <taxon>Gastropoda</taxon>
        <taxon>Heterobranchia</taxon>
        <taxon>Euthyneura</taxon>
        <taxon>Tectipleura</taxon>
        <taxon>Aplysiida</taxon>
        <taxon>Aplysioidea</taxon>
        <taxon>Aplysiidae</taxon>
        <taxon>Aplysia</taxon>
    </lineage>
</organism>
<gene>
    <name evidence="6 7 8 9 10 11 12 13" type="primary">LOC101851116</name>
</gene>
<dbReference type="RefSeq" id="XP_005095821.1">
    <property type="nucleotide sequence ID" value="XM_005095764.3"/>
</dbReference>
<evidence type="ECO:0000313" key="6">
    <source>
        <dbReference type="RefSeq" id="XP_005095814.1"/>
    </source>
</evidence>
<name>A0ABM0JKF5_APLCA</name>
<dbReference type="SMART" id="SM00248">
    <property type="entry name" value="ANK"/>
    <property type="match status" value="5"/>
</dbReference>
<protein>
    <submittedName>
        <fullName evidence="6 7">Ankyrin repeat protein RF_0381</fullName>
    </submittedName>
</protein>